<dbReference type="Proteomes" id="UP000885722">
    <property type="component" value="Unassembled WGS sequence"/>
</dbReference>
<dbReference type="PANTHER" id="PTHR40255:SF1">
    <property type="entry name" value="PROTOPORPHYRINOGEN IX OXIDASE"/>
    <property type="match status" value="1"/>
</dbReference>
<dbReference type="GO" id="GO:0016491">
    <property type="term" value="F:oxidoreductase activity"/>
    <property type="evidence" value="ECO:0007669"/>
    <property type="project" value="UniProtKB-KW"/>
</dbReference>
<keyword evidence="6" id="KW-1003">Cell membrane</keyword>
<feature type="non-terminal residue" evidence="16">
    <location>
        <position position="94"/>
    </location>
</feature>
<evidence type="ECO:0000256" key="12">
    <source>
        <dbReference type="ARBA" id="ARBA00023004"/>
    </source>
</evidence>
<evidence type="ECO:0000256" key="15">
    <source>
        <dbReference type="SAM" id="Phobius"/>
    </source>
</evidence>
<keyword evidence="13 15" id="KW-0472">Membrane</keyword>
<evidence type="ECO:0000256" key="8">
    <source>
        <dbReference type="ARBA" id="ARBA00022692"/>
    </source>
</evidence>
<feature type="transmembrane region" description="Helical" evidence="15">
    <location>
        <begin position="55"/>
        <end position="74"/>
    </location>
</feature>
<evidence type="ECO:0000256" key="1">
    <source>
        <dbReference type="ARBA" id="ARBA00001970"/>
    </source>
</evidence>
<dbReference type="InterPro" id="IPR005265">
    <property type="entry name" value="HemJ-like"/>
</dbReference>
<evidence type="ECO:0000256" key="13">
    <source>
        <dbReference type="ARBA" id="ARBA00023136"/>
    </source>
</evidence>
<dbReference type="AlphaFoldDB" id="A0A7V2SI27"/>
<reference evidence="16" key="1">
    <citation type="journal article" date="2020" name="mSystems">
        <title>Genome- and Community-Level Interaction Insights into Carbon Utilization and Element Cycling Functions of Hydrothermarchaeota in Hydrothermal Sediment.</title>
        <authorList>
            <person name="Zhou Z."/>
            <person name="Liu Y."/>
            <person name="Xu W."/>
            <person name="Pan J."/>
            <person name="Luo Z.H."/>
            <person name="Li M."/>
        </authorList>
    </citation>
    <scope>NUCLEOTIDE SEQUENCE [LARGE SCALE GENOMIC DNA]</scope>
    <source>
        <strain evidence="16">HyVt-513</strain>
    </source>
</reference>
<comment type="similarity">
    <text evidence="4">Belongs to the HemJ family.</text>
</comment>
<evidence type="ECO:0000256" key="10">
    <source>
        <dbReference type="ARBA" id="ARBA00022989"/>
    </source>
</evidence>
<dbReference type="PANTHER" id="PTHR40255">
    <property type="entry name" value="UPF0093 MEMBRANE PROTEIN SLR1790"/>
    <property type="match status" value="1"/>
</dbReference>
<dbReference type="Pfam" id="PF03653">
    <property type="entry name" value="UPF0093"/>
    <property type="match status" value="1"/>
</dbReference>
<evidence type="ECO:0000256" key="7">
    <source>
        <dbReference type="ARBA" id="ARBA00022617"/>
    </source>
</evidence>
<evidence type="ECO:0000256" key="14">
    <source>
        <dbReference type="ARBA" id="ARBA00048390"/>
    </source>
</evidence>
<keyword evidence="10 15" id="KW-1133">Transmembrane helix</keyword>
<keyword evidence="8 15" id="KW-0812">Transmembrane</keyword>
<evidence type="ECO:0000256" key="4">
    <source>
        <dbReference type="ARBA" id="ARBA00006501"/>
    </source>
</evidence>
<comment type="caution">
    <text evidence="16">The sequence shown here is derived from an EMBL/GenBank/DDBJ whole genome shotgun (WGS) entry which is preliminary data.</text>
</comment>
<sequence>MEYYTWILAFHVMSFVSWMAMLFYQPRLYVYHAEHADNPGFVEVVKIQEYKLFKYIGVPAMWATILSGGTMLWLNPALLHMPWMHAKLLFVALL</sequence>
<proteinExistence type="inferred from homology"/>
<keyword evidence="9" id="KW-0479">Metal-binding</keyword>
<comment type="pathway">
    <text evidence="3">Porphyrin-containing compound metabolism; protoporphyrin-IX biosynthesis; protoporphyrin-IX from protoporphyrinogen-IX: step 1/1.</text>
</comment>
<comment type="subcellular location">
    <subcellularLocation>
        <location evidence="2">Cell membrane</location>
        <topology evidence="2">Multi-pass membrane protein</topology>
    </subcellularLocation>
</comment>
<dbReference type="GO" id="GO:0006782">
    <property type="term" value="P:protoporphyrinogen IX biosynthetic process"/>
    <property type="evidence" value="ECO:0007669"/>
    <property type="project" value="UniProtKB-UniPathway"/>
</dbReference>
<evidence type="ECO:0000256" key="6">
    <source>
        <dbReference type="ARBA" id="ARBA00022475"/>
    </source>
</evidence>
<evidence type="ECO:0000256" key="5">
    <source>
        <dbReference type="ARBA" id="ARBA00017504"/>
    </source>
</evidence>
<keyword evidence="11" id="KW-0560">Oxidoreductase</keyword>
<dbReference type="EMBL" id="DRNO01000073">
    <property type="protein sequence ID" value="HFC03427.1"/>
    <property type="molecule type" value="Genomic_DNA"/>
</dbReference>
<feature type="transmembrane region" description="Helical" evidence="15">
    <location>
        <begin position="6"/>
        <end position="24"/>
    </location>
</feature>
<accession>A0A7V2SI27</accession>
<organism evidence="16">
    <name type="scientific">Nitratifractor salsuginis</name>
    <dbReference type="NCBI Taxonomy" id="269261"/>
    <lineage>
        <taxon>Bacteria</taxon>
        <taxon>Pseudomonadati</taxon>
        <taxon>Campylobacterota</taxon>
        <taxon>Epsilonproteobacteria</taxon>
        <taxon>Campylobacterales</taxon>
        <taxon>Sulfurovaceae</taxon>
        <taxon>Nitratifractor</taxon>
    </lineage>
</organism>
<evidence type="ECO:0000313" key="16">
    <source>
        <dbReference type="EMBL" id="HFC03427.1"/>
    </source>
</evidence>
<evidence type="ECO:0000256" key="3">
    <source>
        <dbReference type="ARBA" id="ARBA00005073"/>
    </source>
</evidence>
<name>A0A7V2SI27_9BACT</name>
<dbReference type="GO" id="GO:0046872">
    <property type="term" value="F:metal ion binding"/>
    <property type="evidence" value="ECO:0007669"/>
    <property type="project" value="UniProtKB-KW"/>
</dbReference>
<dbReference type="UniPathway" id="UPA00251">
    <property type="reaction ID" value="UER00324"/>
</dbReference>
<dbReference type="GO" id="GO:0005886">
    <property type="term" value="C:plasma membrane"/>
    <property type="evidence" value="ECO:0007669"/>
    <property type="project" value="UniProtKB-SubCell"/>
</dbReference>
<evidence type="ECO:0000256" key="2">
    <source>
        <dbReference type="ARBA" id="ARBA00004651"/>
    </source>
</evidence>
<evidence type="ECO:0000256" key="9">
    <source>
        <dbReference type="ARBA" id="ARBA00022723"/>
    </source>
</evidence>
<gene>
    <name evidence="16" type="ORF">ENJ74_01015</name>
</gene>
<evidence type="ECO:0000256" key="11">
    <source>
        <dbReference type="ARBA" id="ARBA00023002"/>
    </source>
</evidence>
<keyword evidence="7" id="KW-0349">Heme</keyword>
<comment type="catalytic activity">
    <reaction evidence="14">
        <text>protoporphyrinogen IX + 3 A = protoporphyrin IX + 3 AH2</text>
        <dbReference type="Rhea" id="RHEA:62000"/>
        <dbReference type="ChEBI" id="CHEBI:13193"/>
        <dbReference type="ChEBI" id="CHEBI:17499"/>
        <dbReference type="ChEBI" id="CHEBI:57306"/>
        <dbReference type="ChEBI" id="CHEBI:57307"/>
    </reaction>
</comment>
<comment type="cofactor">
    <cofactor evidence="1">
        <name>heme b</name>
        <dbReference type="ChEBI" id="CHEBI:60344"/>
    </cofactor>
</comment>
<protein>
    <recommendedName>
        <fullName evidence="5">Protoporphyrinogen IX oxidase</fullName>
    </recommendedName>
</protein>
<keyword evidence="12" id="KW-0408">Iron</keyword>